<keyword evidence="7" id="KW-0255">Endonuclease</keyword>
<dbReference type="GO" id="GO:0051607">
    <property type="term" value="P:defense response to virus"/>
    <property type="evidence" value="ECO:0007669"/>
    <property type="project" value="UniProtKB-KW"/>
</dbReference>
<dbReference type="NCBIfam" id="TIGR02578">
    <property type="entry name" value="cas_TM1811_Csm1"/>
    <property type="match status" value="1"/>
</dbReference>
<dbReference type="InterPro" id="IPR041062">
    <property type="entry name" value="Csm1_B"/>
</dbReference>
<dbReference type="PANTHER" id="PTHR36528">
    <property type="entry name" value="CRISPR SYSTEM SINGLE-STRAND-SPECIFIC DEOXYRIBONUCLEASE CAS10/CSM1 (SUBTYPE III-A)"/>
    <property type="match status" value="1"/>
</dbReference>
<feature type="domain" description="GGDEF" evidence="13">
    <location>
        <begin position="528"/>
        <end position="666"/>
    </location>
</feature>
<dbReference type="InterPro" id="IPR000160">
    <property type="entry name" value="GGDEF_dom"/>
</dbReference>
<keyword evidence="4" id="KW-0808">Transferase</keyword>
<evidence type="ECO:0000256" key="4">
    <source>
        <dbReference type="ARBA" id="ARBA00022679"/>
    </source>
</evidence>
<keyword evidence="8" id="KW-0378">Hydrolase</keyword>
<dbReference type="AlphaFoldDB" id="M5J418"/>
<dbReference type="Pfam" id="PF22335">
    <property type="entry name" value="Cas10-Cmr2_palm2"/>
    <property type="match status" value="1"/>
</dbReference>
<evidence type="ECO:0000259" key="13">
    <source>
        <dbReference type="PROSITE" id="PS50887"/>
    </source>
</evidence>
<evidence type="ECO:0000256" key="7">
    <source>
        <dbReference type="ARBA" id="ARBA00022759"/>
    </source>
</evidence>
<dbReference type="Gene3D" id="1.10.3210.10">
    <property type="entry name" value="Hypothetical protein af1432"/>
    <property type="match status" value="1"/>
</dbReference>
<dbReference type="STRING" id="1227363.D271_06150"/>
<keyword evidence="6" id="KW-0547">Nucleotide-binding</keyword>
<evidence type="ECO:0000256" key="3">
    <source>
        <dbReference type="ARBA" id="ARBA00014333"/>
    </source>
</evidence>
<evidence type="ECO:0000256" key="1">
    <source>
        <dbReference type="ARBA" id="ARBA00001968"/>
    </source>
</evidence>
<dbReference type="InterPro" id="IPR043128">
    <property type="entry name" value="Rev_trsase/Diguanyl_cyclase"/>
</dbReference>
<dbReference type="Gene3D" id="3.30.70.270">
    <property type="match status" value="1"/>
</dbReference>
<dbReference type="Pfam" id="PF01966">
    <property type="entry name" value="HD"/>
    <property type="match status" value="1"/>
</dbReference>
<evidence type="ECO:0000313" key="15">
    <source>
        <dbReference type="Proteomes" id="UP000011912"/>
    </source>
</evidence>
<evidence type="ECO:0000256" key="6">
    <source>
        <dbReference type="ARBA" id="ARBA00022741"/>
    </source>
</evidence>
<evidence type="ECO:0000256" key="5">
    <source>
        <dbReference type="ARBA" id="ARBA00022722"/>
    </source>
</evidence>
<dbReference type="SUPFAM" id="SSF109604">
    <property type="entry name" value="HD-domain/PDEase-like"/>
    <property type="match status" value="1"/>
</dbReference>
<dbReference type="InterPro" id="IPR048693">
    <property type="entry name" value="Cmr2-like_C"/>
</dbReference>
<dbReference type="InterPro" id="IPR052117">
    <property type="entry name" value="Cas10/Csm1_subtype-III-A"/>
</dbReference>
<evidence type="ECO:0000256" key="10">
    <source>
        <dbReference type="ARBA" id="ARBA00022840"/>
    </source>
</evidence>
<dbReference type="Pfam" id="PF20824">
    <property type="entry name" value="Cmr2_hel_dom2"/>
    <property type="match status" value="1"/>
</dbReference>
<dbReference type="InterPro" id="IPR006674">
    <property type="entry name" value="HD_domain"/>
</dbReference>
<dbReference type="EMBL" id="ANAG01000017">
    <property type="protein sequence ID" value="EKW98568.1"/>
    <property type="molecule type" value="Genomic_DNA"/>
</dbReference>
<keyword evidence="11" id="KW-0051">Antiviral defense</keyword>
<dbReference type="PANTHER" id="PTHR36528:SF1">
    <property type="entry name" value="CRISPR SYSTEM SINGLE-STRAND-SPECIFIC DEOXYRIBONUCLEASE CAS10_CSM1 (SUBTYPE III-A)"/>
    <property type="match status" value="1"/>
</dbReference>
<evidence type="ECO:0000256" key="11">
    <source>
        <dbReference type="ARBA" id="ARBA00023118"/>
    </source>
</evidence>
<dbReference type="PROSITE" id="PS50887">
    <property type="entry name" value="GGDEF"/>
    <property type="match status" value="1"/>
</dbReference>
<comment type="similarity">
    <text evidence="2">Belongs to the CRISPR-associated Cas10/Csm1 family.</text>
</comment>
<evidence type="ECO:0000256" key="2">
    <source>
        <dbReference type="ARBA" id="ARBA00005700"/>
    </source>
</evidence>
<dbReference type="GO" id="GO:0016740">
    <property type="term" value="F:transferase activity"/>
    <property type="evidence" value="ECO:0007669"/>
    <property type="project" value="UniProtKB-KW"/>
</dbReference>
<evidence type="ECO:0000256" key="8">
    <source>
        <dbReference type="ARBA" id="ARBA00022801"/>
    </source>
</evidence>
<protein>
    <recommendedName>
        <fullName evidence="3">CRISPR system single-strand-specific deoxyribonuclease Cas10/Csm1 (subtype III-A)</fullName>
    </recommendedName>
    <alternativeName>
        <fullName evidence="12">Cyclic oligoadenylate synthase</fullName>
    </alternativeName>
</protein>
<evidence type="ECO:0000256" key="12">
    <source>
        <dbReference type="ARBA" id="ARBA00032922"/>
    </source>
</evidence>
<dbReference type="Pfam" id="PF18211">
    <property type="entry name" value="Csm1_B"/>
    <property type="match status" value="1"/>
</dbReference>
<comment type="caution">
    <text evidence="14">The sequence shown here is derived from an EMBL/GenBank/DDBJ whole genome shotgun (WGS) entry which is preliminary data.</text>
</comment>
<name>M5J418_9LACO</name>
<keyword evidence="10" id="KW-0067">ATP-binding</keyword>
<organism evidence="14 15">
    <name type="scientific">Ligilactobacillus saerimneri 30a</name>
    <dbReference type="NCBI Taxonomy" id="1227363"/>
    <lineage>
        <taxon>Bacteria</taxon>
        <taxon>Bacillati</taxon>
        <taxon>Bacillota</taxon>
        <taxon>Bacilli</taxon>
        <taxon>Lactobacillales</taxon>
        <taxon>Lactobacillaceae</taxon>
        <taxon>Ligilactobacillus</taxon>
    </lineage>
</organism>
<comment type="cofactor">
    <cofactor evidence="1">
        <name>a divalent metal cation</name>
        <dbReference type="ChEBI" id="CHEBI:60240"/>
    </cofactor>
</comment>
<dbReference type="InterPro" id="IPR013408">
    <property type="entry name" value="Cas10/Csm1"/>
</dbReference>
<accession>M5J418</accession>
<dbReference type="InterPro" id="IPR054767">
    <property type="entry name" value="Cas10-Cmr2_palm2"/>
</dbReference>
<evidence type="ECO:0000256" key="9">
    <source>
        <dbReference type="ARBA" id="ARBA00022839"/>
    </source>
</evidence>
<keyword evidence="9" id="KW-0269">Exonuclease</keyword>
<dbReference type="GO" id="GO:0004519">
    <property type="term" value="F:endonuclease activity"/>
    <property type="evidence" value="ECO:0007669"/>
    <property type="project" value="UniProtKB-KW"/>
</dbReference>
<evidence type="ECO:0000313" key="14">
    <source>
        <dbReference type="EMBL" id="EKW98568.1"/>
    </source>
</evidence>
<dbReference type="CDD" id="cd09680">
    <property type="entry name" value="Cas10_III"/>
    <property type="match status" value="1"/>
</dbReference>
<dbReference type="GO" id="GO:0005524">
    <property type="term" value="F:ATP binding"/>
    <property type="evidence" value="ECO:0007669"/>
    <property type="project" value="UniProtKB-KW"/>
</dbReference>
<dbReference type="PATRIC" id="fig|1227363.6.peg.1208"/>
<reference evidence="14 15" key="1">
    <citation type="journal article" date="2013" name="Genome Announc.">
        <title>Genome Sequence of Lactobacillus saerimneri 30a (Formerly Lactobacillus sp. Strain 30a), a Reference Lactic Acid Bacterium Strain Producing Biogenic Amines.</title>
        <authorList>
            <person name="Romano A."/>
            <person name="Trip H."/>
            <person name="Campbell-Sills H."/>
            <person name="Bouchez O."/>
            <person name="Sherman D."/>
            <person name="Lolkema J.S."/>
            <person name="Lucas P.M."/>
        </authorList>
    </citation>
    <scope>NUCLEOTIDE SEQUENCE [LARGE SCALE GENOMIC DNA]</scope>
    <source>
        <strain evidence="14 15">30a</strain>
    </source>
</reference>
<sequence length="775" mass="89709">MKNKVEKRKIDLFYGALFHDIGKAVMRVDRRRIRHQRVGAEFLQKAQPAFANSQILNSIKYHHIDFDNWHRPANFPSDDLSYITYIADNIASGVDRRKHAEEVEKKWDSTTPLQDVFNRFGSQVEHRYLKPGELYIDAPEKAMPQNRRYDYTGGEYGRGVESFRTGLMALQPTEDYMQSALNLLEATMSFMPSSTNAEEVADISLYDHMKLTAAFALAIQQYLDFTKVNNLKKELFNGSAKFYQKPAFMMVQFELVGIEPFIYTIVSQGAHKQLRSRSFYAEMLSEWFVDTLLKKVELTRANVLYMAGGKGYIIMGNTPKNRKIIETWRDEFNSFLQVQFTNQLRMVTATTTFTADQVREPKKAKKVSTFESYSRTFNQLAQEISKAKQQLFTASEILQLNRQGKKRGRECVICHQIDELDEQNHCQLCAKLAVFSQNIQHEDFFVVDDDPAGLPVGPNAFMSITTEEAIRAGQVQGKIYSKNQLNTGFKQQTYLWVSDYSDLSRNDFNTYAKRQWQLGPDGKVMGIKRLAALRVDVDDLYAGFLAGFADQEDGKYTAISRYATLSRRISSFFKVYLNSFAEGKALTIIYSGGDDLFLIGAWDDVLQFLVELKEKFDRWTDQKMTFSAGVYMYHDKLPINIVARQTGQLLQAAKLAGKDRVALFASDNIYRLDDFINQIYQDKLVQIRQFFLQETGFGKGSIYHLLDLIRTRNEKDRISFARLVYYLSRLESRTNHTEEFKHFKEAMIHWFDNADQIKQVKTALILYLYEVREDN</sequence>
<keyword evidence="5" id="KW-0540">Nuclease</keyword>
<dbReference type="GO" id="GO:0004527">
    <property type="term" value="F:exonuclease activity"/>
    <property type="evidence" value="ECO:0007669"/>
    <property type="project" value="UniProtKB-KW"/>
</dbReference>
<dbReference type="Proteomes" id="UP000011912">
    <property type="component" value="Unassembled WGS sequence"/>
</dbReference>
<proteinExistence type="inferred from homology"/>
<keyword evidence="15" id="KW-1185">Reference proteome</keyword>
<gene>
    <name evidence="14" type="ORF">D271_06150</name>
</gene>